<keyword evidence="7" id="KW-1185">Reference proteome</keyword>
<feature type="domain" description="Ubiquitin fusion degradation protein UFD1 N-terminal subdomain 2" evidence="5">
    <location>
        <begin position="120"/>
        <end position="193"/>
    </location>
</feature>
<dbReference type="Pfam" id="PF24842">
    <property type="entry name" value="UFD1_N2"/>
    <property type="match status" value="1"/>
</dbReference>
<organism evidence="6 7">
    <name type="scientific">Theileria orientalis strain Shintoku</name>
    <dbReference type="NCBI Taxonomy" id="869250"/>
    <lineage>
        <taxon>Eukaryota</taxon>
        <taxon>Sar</taxon>
        <taxon>Alveolata</taxon>
        <taxon>Apicomplexa</taxon>
        <taxon>Aconoidasida</taxon>
        <taxon>Piroplasmida</taxon>
        <taxon>Theileriidae</taxon>
        <taxon>Theileria</taxon>
    </lineage>
</organism>
<gene>
    <name evidence="6" type="ORF">TOT_020000515</name>
</gene>
<protein>
    <submittedName>
        <fullName evidence="6">Ubiquitin fusion degradation protein</fullName>
    </submittedName>
</protein>
<name>J4DP82_THEOR</name>
<feature type="domain" description="Ubiquitin fusion degradation protein UFD1 N-terminal subdomain 1" evidence="4">
    <location>
        <begin position="56"/>
        <end position="119"/>
    </location>
</feature>
<dbReference type="KEGG" id="tot:TOT_020000515"/>
<evidence type="ECO:0000259" key="5">
    <source>
        <dbReference type="Pfam" id="PF24842"/>
    </source>
</evidence>
<evidence type="ECO:0000256" key="2">
    <source>
        <dbReference type="ARBA" id="ARBA00022786"/>
    </source>
</evidence>
<dbReference type="Proteomes" id="UP000003786">
    <property type="component" value="Chromosome 2"/>
</dbReference>
<dbReference type="eggNOG" id="KOG1816">
    <property type="taxonomic scope" value="Eukaryota"/>
</dbReference>
<dbReference type="OMA" id="RPADAVC"/>
<evidence type="ECO:0000313" key="6">
    <source>
        <dbReference type="EMBL" id="BAM40254.1"/>
    </source>
</evidence>
<dbReference type="Gene3D" id="2.40.40.50">
    <property type="entry name" value="Ubiquitin fusion degradation protein UFD1, N-terminal domain"/>
    <property type="match status" value="1"/>
</dbReference>
<evidence type="ECO:0000313" key="7">
    <source>
        <dbReference type="Proteomes" id="UP000003786"/>
    </source>
</evidence>
<dbReference type="InterPro" id="IPR004854">
    <property type="entry name" value="Ufd1-like"/>
</dbReference>
<feature type="region of interest" description="Disordered" evidence="3">
    <location>
        <begin position="226"/>
        <end position="245"/>
    </location>
</feature>
<dbReference type="STRING" id="869250.J4DP82"/>
<reference evidence="6 7" key="1">
    <citation type="journal article" date="2012" name="MBio">
        <title>Comparative genome analysis of three eukaryotic parasites with differing abilities to transform leukocytes reveals key mediators of Theileria-induced leukocyte transformation.</title>
        <authorList>
            <person name="Hayashida K."/>
            <person name="Hara Y."/>
            <person name="Abe T."/>
            <person name="Yamasaki C."/>
            <person name="Toyoda A."/>
            <person name="Kosuge T."/>
            <person name="Suzuki Y."/>
            <person name="Sato Y."/>
            <person name="Kawashima S."/>
            <person name="Katayama T."/>
            <person name="Wakaguri H."/>
            <person name="Inoue N."/>
            <person name="Homma K."/>
            <person name="Tada-Umezaki M."/>
            <person name="Yagi Y."/>
            <person name="Fujii Y."/>
            <person name="Habara T."/>
            <person name="Kanehisa M."/>
            <person name="Watanabe H."/>
            <person name="Ito K."/>
            <person name="Gojobori T."/>
            <person name="Sugawara H."/>
            <person name="Imanishi T."/>
            <person name="Weir W."/>
            <person name="Gardner M."/>
            <person name="Pain A."/>
            <person name="Shiels B."/>
            <person name="Hattori M."/>
            <person name="Nene V."/>
            <person name="Sugimoto C."/>
        </authorList>
    </citation>
    <scope>NUCLEOTIDE SEQUENCE [LARGE SCALE GENOMIC DNA]</scope>
    <source>
        <strain evidence="6 7">Shintoku</strain>
    </source>
</reference>
<dbReference type="GO" id="GO:0034098">
    <property type="term" value="C:VCP-NPL4-UFD1 AAA ATPase complex"/>
    <property type="evidence" value="ECO:0007669"/>
    <property type="project" value="TreeGrafter"/>
</dbReference>
<dbReference type="PANTHER" id="PTHR12555:SF13">
    <property type="entry name" value="UBIQUITIN RECOGNITION FACTOR IN ER-ASSOCIATED DEGRADATION PROTEIN 1"/>
    <property type="match status" value="1"/>
</dbReference>
<evidence type="ECO:0000259" key="4">
    <source>
        <dbReference type="Pfam" id="PF03152"/>
    </source>
</evidence>
<sequence>MVSSVSENIKFISGTGIIWKVSGEAVIYSNMLHIRQIIGVIQCRLQEESSWNTEIKLASRNISWPMMFEIRNPKNFRSTNGGVLEFISEEGTCNIPYWIMQNLELNEGDVVTITNVSLPKAKWVKLKPLNDDYWDISNPRAVLENALRNYATLTTGDVIPIHYLQTVYLIEIVDLKPARACSIIETDMEVDFDVQMPEPKQSVEKTVTEAEIVAGKRLDGKTPKLTKQTEETVNKTPWENKLPNGIRTRDPEFDWMVQNNRIPYVKKNK</sequence>
<dbReference type="VEuPathDB" id="PiroplasmaDB:TOT_020000515"/>
<dbReference type="OrthoDB" id="422728at2759"/>
<proteinExistence type="inferred from homology"/>
<dbReference type="InterPro" id="IPR042299">
    <property type="entry name" value="Ufd1-like_Nn"/>
</dbReference>
<dbReference type="GeneID" id="20714658"/>
<dbReference type="GO" id="GO:0036503">
    <property type="term" value="P:ERAD pathway"/>
    <property type="evidence" value="ECO:0007669"/>
    <property type="project" value="TreeGrafter"/>
</dbReference>
<dbReference type="Pfam" id="PF03152">
    <property type="entry name" value="UFD1_N1"/>
    <property type="match status" value="1"/>
</dbReference>
<dbReference type="EMBL" id="AP011947">
    <property type="protein sequence ID" value="BAM40254.1"/>
    <property type="molecule type" value="Genomic_DNA"/>
</dbReference>
<dbReference type="GO" id="GO:0006511">
    <property type="term" value="P:ubiquitin-dependent protein catabolic process"/>
    <property type="evidence" value="ECO:0007669"/>
    <property type="project" value="InterPro"/>
</dbReference>
<dbReference type="Gene3D" id="3.10.330.10">
    <property type="match status" value="1"/>
</dbReference>
<evidence type="ECO:0000256" key="3">
    <source>
        <dbReference type="SAM" id="MobiDB-lite"/>
    </source>
</evidence>
<evidence type="ECO:0000256" key="1">
    <source>
        <dbReference type="ARBA" id="ARBA00006043"/>
    </source>
</evidence>
<dbReference type="AlphaFoldDB" id="J4DP82"/>
<dbReference type="InterPro" id="IPR055418">
    <property type="entry name" value="UFD1_N2"/>
</dbReference>
<dbReference type="GO" id="GO:0031593">
    <property type="term" value="F:polyubiquitin modification-dependent protein binding"/>
    <property type="evidence" value="ECO:0007669"/>
    <property type="project" value="TreeGrafter"/>
</dbReference>
<dbReference type="PANTHER" id="PTHR12555">
    <property type="entry name" value="UBIQUITIN FUSION DEGRADATON PROTEIN 1"/>
    <property type="match status" value="1"/>
</dbReference>
<comment type="similarity">
    <text evidence="1">Belongs to the UFD1 family.</text>
</comment>
<accession>J4DP82</accession>
<keyword evidence="2" id="KW-0833">Ubl conjugation pathway</keyword>
<dbReference type="InterPro" id="IPR055417">
    <property type="entry name" value="UFD1_N1"/>
</dbReference>
<dbReference type="RefSeq" id="XP_009690555.1">
    <property type="nucleotide sequence ID" value="XM_009692260.1"/>
</dbReference>